<dbReference type="Proteomes" id="UP001500469">
    <property type="component" value="Unassembled WGS sequence"/>
</dbReference>
<organism evidence="2 3">
    <name type="scientific">Algoriphagus jejuensis</name>
    <dbReference type="NCBI Taxonomy" id="419934"/>
    <lineage>
        <taxon>Bacteria</taxon>
        <taxon>Pseudomonadati</taxon>
        <taxon>Bacteroidota</taxon>
        <taxon>Cytophagia</taxon>
        <taxon>Cytophagales</taxon>
        <taxon>Cyclobacteriaceae</taxon>
        <taxon>Algoriphagus</taxon>
    </lineage>
</organism>
<sequence>MSYSQNAEKLEEYTASNGVTYKIGDEIKLGRGSDTNGKFVYANVGGWAVSTNPEDNRLGAANAGLIVTVKKINKYNHKRYKGVYFIVGGGNITNYTLDIENAIQSCEVENCAQESQTVTTDKYDQLAKLKKLLDDGVLSVEEYELEKKKILNDN</sequence>
<keyword evidence="3" id="KW-1185">Reference proteome</keyword>
<reference evidence="2 3" key="1">
    <citation type="journal article" date="2019" name="Int. J. Syst. Evol. Microbiol.">
        <title>The Global Catalogue of Microorganisms (GCM) 10K type strain sequencing project: providing services to taxonomists for standard genome sequencing and annotation.</title>
        <authorList>
            <consortium name="The Broad Institute Genomics Platform"/>
            <consortium name="The Broad Institute Genome Sequencing Center for Infectious Disease"/>
            <person name="Wu L."/>
            <person name="Ma J."/>
        </authorList>
    </citation>
    <scope>NUCLEOTIDE SEQUENCE [LARGE SCALE GENOMIC DNA]</scope>
    <source>
        <strain evidence="2 3">JCM 16112</strain>
    </source>
</reference>
<dbReference type="InterPro" id="IPR018649">
    <property type="entry name" value="SHOCT"/>
</dbReference>
<dbReference type="Pfam" id="PF09851">
    <property type="entry name" value="SHOCT"/>
    <property type="match status" value="1"/>
</dbReference>
<comment type="caution">
    <text evidence="2">The sequence shown here is derived from an EMBL/GenBank/DDBJ whole genome shotgun (WGS) entry which is preliminary data.</text>
</comment>
<evidence type="ECO:0000313" key="3">
    <source>
        <dbReference type="Proteomes" id="UP001500469"/>
    </source>
</evidence>
<evidence type="ECO:0000313" key="2">
    <source>
        <dbReference type="EMBL" id="GAA0878976.1"/>
    </source>
</evidence>
<feature type="domain" description="SHOCT" evidence="1">
    <location>
        <begin position="124"/>
        <end position="151"/>
    </location>
</feature>
<accession>A0ABN1N0E1</accession>
<dbReference type="EMBL" id="BAAAFI010000008">
    <property type="protein sequence ID" value="GAA0878976.1"/>
    <property type="molecule type" value="Genomic_DNA"/>
</dbReference>
<gene>
    <name evidence="2" type="ORF">GCM10009119_19440</name>
</gene>
<proteinExistence type="predicted"/>
<name>A0ABN1N0E1_9BACT</name>
<protein>
    <recommendedName>
        <fullName evidence="1">SHOCT domain-containing protein</fullName>
    </recommendedName>
</protein>
<evidence type="ECO:0000259" key="1">
    <source>
        <dbReference type="Pfam" id="PF09851"/>
    </source>
</evidence>